<gene>
    <name evidence="8" type="ORF">KQR59_07385</name>
</gene>
<proteinExistence type="inferred from homology"/>
<keyword evidence="5 6" id="KW-0472">Membrane</keyword>
<dbReference type="InterPro" id="IPR051401">
    <property type="entry name" value="GtrA_CellWall_Glycosyl"/>
</dbReference>
<evidence type="ECO:0000313" key="8">
    <source>
        <dbReference type="EMBL" id="QWU98919.1"/>
    </source>
</evidence>
<dbReference type="Proteomes" id="UP000683421">
    <property type="component" value="Chromosome"/>
</dbReference>
<reference evidence="8 9" key="1">
    <citation type="submission" date="2021-06" db="EMBL/GenBank/DDBJ databases">
        <title>Ulceroglandular infection and bacteremia caused by Francisella salimarina in an immunocompromised patient, France.</title>
        <authorList>
            <person name="Hennebique A."/>
            <person name="Caspar Y."/>
            <person name="Maurin M."/>
            <person name="Boisset S."/>
            <person name="Pelloux I."/>
            <person name="Gallego-Hernanz M.P."/>
            <person name="Burucoa C."/>
            <person name="Cazenave-Roblot F."/>
            <person name="Plouzeau C."/>
            <person name="Rammaert B."/>
        </authorList>
    </citation>
    <scope>NUCLEOTIDE SEQUENCE [LARGE SCALE GENOMIC DNA]</scope>
    <source>
        <strain evidence="8 9">CHUGA-F75</strain>
    </source>
</reference>
<accession>A0AAJ4NN61</accession>
<comment type="subcellular location">
    <subcellularLocation>
        <location evidence="1">Membrane</location>
        <topology evidence="1">Multi-pass membrane protein</topology>
    </subcellularLocation>
</comment>
<dbReference type="AlphaFoldDB" id="A0AAJ4NN61"/>
<keyword evidence="9" id="KW-1185">Reference proteome</keyword>
<dbReference type="GO" id="GO:0005886">
    <property type="term" value="C:plasma membrane"/>
    <property type="evidence" value="ECO:0007669"/>
    <property type="project" value="TreeGrafter"/>
</dbReference>
<comment type="similarity">
    <text evidence="2">Belongs to the GtrA family.</text>
</comment>
<evidence type="ECO:0000256" key="3">
    <source>
        <dbReference type="ARBA" id="ARBA00022692"/>
    </source>
</evidence>
<dbReference type="KEGG" id="fsr:KQR59_07385"/>
<dbReference type="PANTHER" id="PTHR38459">
    <property type="entry name" value="PROPHAGE BACTOPRENOL-LINKED GLUCOSE TRANSLOCASE HOMOLOG"/>
    <property type="match status" value="1"/>
</dbReference>
<dbReference type="PANTHER" id="PTHR38459:SF1">
    <property type="entry name" value="PROPHAGE BACTOPRENOL-LINKED GLUCOSE TRANSLOCASE HOMOLOG"/>
    <property type="match status" value="1"/>
</dbReference>
<dbReference type="EMBL" id="CP076680">
    <property type="protein sequence ID" value="QWU98919.1"/>
    <property type="molecule type" value="Genomic_DNA"/>
</dbReference>
<dbReference type="GO" id="GO:0000271">
    <property type="term" value="P:polysaccharide biosynthetic process"/>
    <property type="evidence" value="ECO:0007669"/>
    <property type="project" value="InterPro"/>
</dbReference>
<feature type="domain" description="GtrA/DPMS transmembrane" evidence="7">
    <location>
        <begin position="12"/>
        <end position="124"/>
    </location>
</feature>
<dbReference type="InterPro" id="IPR007267">
    <property type="entry name" value="GtrA_DPMS_TM"/>
</dbReference>
<evidence type="ECO:0000259" key="7">
    <source>
        <dbReference type="Pfam" id="PF04138"/>
    </source>
</evidence>
<organism evidence="8 9">
    <name type="scientific">Francisella salimarina</name>
    <dbReference type="NCBI Taxonomy" id="2599927"/>
    <lineage>
        <taxon>Bacteria</taxon>
        <taxon>Pseudomonadati</taxon>
        <taxon>Pseudomonadota</taxon>
        <taxon>Gammaproteobacteria</taxon>
        <taxon>Thiotrichales</taxon>
        <taxon>Francisellaceae</taxon>
        <taxon>Francisella</taxon>
    </lineage>
</organism>
<sequence length="124" mass="14369">MTTKKISPQFLKYLFFGALNTLITFLIYVVLIKLSVNYLIASSICYALGIVEGFIFNGLFVFNTKLKLSGLSKYSIVYVLSYIINIFMLYCFVNYFGFDIILSQIFVIIFVTLLNFKLVKWLVF</sequence>
<evidence type="ECO:0000256" key="5">
    <source>
        <dbReference type="ARBA" id="ARBA00023136"/>
    </source>
</evidence>
<protein>
    <submittedName>
        <fullName evidence="8">GtrA family protein</fullName>
    </submittedName>
</protein>
<evidence type="ECO:0000256" key="6">
    <source>
        <dbReference type="SAM" id="Phobius"/>
    </source>
</evidence>
<dbReference type="RefSeq" id="WP_216691955.1">
    <property type="nucleotide sequence ID" value="NZ_CP076680.1"/>
</dbReference>
<dbReference type="Pfam" id="PF04138">
    <property type="entry name" value="GtrA_DPMS_TM"/>
    <property type="match status" value="1"/>
</dbReference>
<evidence type="ECO:0000313" key="9">
    <source>
        <dbReference type="Proteomes" id="UP000683421"/>
    </source>
</evidence>
<keyword evidence="4 6" id="KW-1133">Transmembrane helix</keyword>
<feature type="transmembrane region" description="Helical" evidence="6">
    <location>
        <begin position="74"/>
        <end position="95"/>
    </location>
</feature>
<keyword evidence="3 6" id="KW-0812">Transmembrane</keyword>
<feature type="transmembrane region" description="Helical" evidence="6">
    <location>
        <begin position="12"/>
        <end position="32"/>
    </location>
</feature>
<feature type="transmembrane region" description="Helical" evidence="6">
    <location>
        <begin position="101"/>
        <end position="119"/>
    </location>
</feature>
<name>A0AAJ4NN61_9GAMM</name>
<feature type="transmembrane region" description="Helical" evidence="6">
    <location>
        <begin position="38"/>
        <end position="62"/>
    </location>
</feature>
<evidence type="ECO:0000256" key="4">
    <source>
        <dbReference type="ARBA" id="ARBA00022989"/>
    </source>
</evidence>
<evidence type="ECO:0000256" key="2">
    <source>
        <dbReference type="ARBA" id="ARBA00009399"/>
    </source>
</evidence>
<evidence type="ECO:0000256" key="1">
    <source>
        <dbReference type="ARBA" id="ARBA00004141"/>
    </source>
</evidence>